<evidence type="ECO:0000256" key="1">
    <source>
        <dbReference type="ARBA" id="ARBA00023125"/>
    </source>
</evidence>
<gene>
    <name evidence="3" type="ORF">HQ43_05110</name>
</gene>
<organism evidence="3 4">
    <name type="scientific">Porphyromonas canoris</name>
    <dbReference type="NCBI Taxonomy" id="36875"/>
    <lineage>
        <taxon>Bacteria</taxon>
        <taxon>Pseudomonadati</taxon>
        <taxon>Bacteroidota</taxon>
        <taxon>Bacteroidia</taxon>
        <taxon>Bacteroidales</taxon>
        <taxon>Porphyromonadaceae</taxon>
        <taxon>Porphyromonas</taxon>
    </lineage>
</organism>
<keyword evidence="4" id="KW-1185">Reference proteome</keyword>
<dbReference type="PANTHER" id="PTHR46797">
    <property type="entry name" value="HTH-TYPE TRANSCRIPTIONAL REGULATOR"/>
    <property type="match status" value="1"/>
</dbReference>
<dbReference type="InterPro" id="IPR010982">
    <property type="entry name" value="Lambda_DNA-bd_dom_sf"/>
</dbReference>
<dbReference type="InterPro" id="IPR001387">
    <property type="entry name" value="Cro/C1-type_HTH"/>
</dbReference>
<dbReference type="RefSeq" id="WP_036790477.1">
    <property type="nucleotide sequence ID" value="NZ_JQZV01000009.1"/>
</dbReference>
<proteinExistence type="predicted"/>
<name>A0ABR4XM53_9PORP</name>
<dbReference type="Proteomes" id="UP000030101">
    <property type="component" value="Unassembled WGS sequence"/>
</dbReference>
<dbReference type="InterPro" id="IPR050807">
    <property type="entry name" value="TransReg_Diox_bact_type"/>
</dbReference>
<keyword evidence="1" id="KW-0238">DNA-binding</keyword>
<accession>A0ABR4XM53</accession>
<dbReference type="PROSITE" id="PS50943">
    <property type="entry name" value="HTH_CROC1"/>
    <property type="match status" value="1"/>
</dbReference>
<dbReference type="Gene3D" id="1.10.260.40">
    <property type="entry name" value="lambda repressor-like DNA-binding domains"/>
    <property type="match status" value="1"/>
</dbReference>
<sequence>MEEEIVKLRIKEILKERGMQAKDLAEKLGKSKSYISDVMNCKKGISISSLTDIARALDVEFRDLFAYTHKSEVIGVVRVNDETYTINSIEDIKRLAESL</sequence>
<reference evidence="3 4" key="1">
    <citation type="submission" date="2014-08" db="EMBL/GenBank/DDBJ databases">
        <title>Porphyromonas canoris strain:OH2762 Genome sequencing.</title>
        <authorList>
            <person name="Wallis C."/>
            <person name="Deusch O."/>
            <person name="O'Flynn C."/>
            <person name="Davis I."/>
            <person name="Jospin G."/>
            <person name="Darling A.E."/>
            <person name="Coil D.A."/>
            <person name="Alexiev A."/>
            <person name="Horsfall A."/>
            <person name="Kirkwood N."/>
            <person name="Harris S."/>
            <person name="Eisen J.A."/>
        </authorList>
    </citation>
    <scope>NUCLEOTIDE SEQUENCE [LARGE SCALE GENOMIC DNA]</scope>
    <source>
        <strain evidence="4">COT-108 OH2762</strain>
    </source>
</reference>
<evidence type="ECO:0000259" key="2">
    <source>
        <dbReference type="PROSITE" id="PS50943"/>
    </source>
</evidence>
<dbReference type="SMART" id="SM00530">
    <property type="entry name" value="HTH_XRE"/>
    <property type="match status" value="1"/>
</dbReference>
<dbReference type="Pfam" id="PF01381">
    <property type="entry name" value="HTH_3"/>
    <property type="match status" value="1"/>
</dbReference>
<evidence type="ECO:0000313" key="3">
    <source>
        <dbReference type="EMBL" id="KGN92614.1"/>
    </source>
</evidence>
<evidence type="ECO:0000313" key="4">
    <source>
        <dbReference type="Proteomes" id="UP000030101"/>
    </source>
</evidence>
<dbReference type="CDD" id="cd00093">
    <property type="entry name" value="HTH_XRE"/>
    <property type="match status" value="1"/>
</dbReference>
<dbReference type="PANTHER" id="PTHR46797:SF1">
    <property type="entry name" value="METHYLPHOSPHONATE SYNTHASE"/>
    <property type="match status" value="1"/>
</dbReference>
<protein>
    <recommendedName>
        <fullName evidence="2">HTH cro/C1-type domain-containing protein</fullName>
    </recommendedName>
</protein>
<dbReference type="SUPFAM" id="SSF47413">
    <property type="entry name" value="lambda repressor-like DNA-binding domains"/>
    <property type="match status" value="1"/>
</dbReference>
<comment type="caution">
    <text evidence="3">The sequence shown here is derived from an EMBL/GenBank/DDBJ whole genome shotgun (WGS) entry which is preliminary data.</text>
</comment>
<feature type="domain" description="HTH cro/C1-type" evidence="2">
    <location>
        <begin position="10"/>
        <end position="64"/>
    </location>
</feature>
<dbReference type="EMBL" id="JQZV01000009">
    <property type="protein sequence ID" value="KGN92614.1"/>
    <property type="molecule type" value="Genomic_DNA"/>
</dbReference>